<protein>
    <submittedName>
        <fullName evidence="1">Uncharacterized protein</fullName>
    </submittedName>
</protein>
<sequence>MTSMTAYESWTADSWTAPTMLSLWAEPAPKQAKVVRQVSQWVKAVDTTVIVLCPPVVSVCAIFAAMMWPGPVLAENIGHAATSMPLNAQVQDSAPAP</sequence>
<reference evidence="1" key="1">
    <citation type="submission" date="2016-03" db="EMBL/GenBank/DDBJ databases">
        <authorList>
            <person name="Ploux O."/>
        </authorList>
    </citation>
    <scope>NUCLEOTIDE SEQUENCE</scope>
    <source>
        <strain evidence="1">UC10</strain>
    </source>
</reference>
<organism evidence="1">
    <name type="scientific">uncultured Mycobacterium sp</name>
    <dbReference type="NCBI Taxonomy" id="171292"/>
    <lineage>
        <taxon>Bacteria</taxon>
        <taxon>Bacillati</taxon>
        <taxon>Actinomycetota</taxon>
        <taxon>Actinomycetes</taxon>
        <taxon>Mycobacteriales</taxon>
        <taxon>Mycobacteriaceae</taxon>
        <taxon>Mycobacterium</taxon>
        <taxon>environmental samples</taxon>
    </lineage>
</organism>
<dbReference type="AlphaFoldDB" id="A0A1Y5P8G4"/>
<dbReference type="EMBL" id="FLQS01000005">
    <property type="protein sequence ID" value="SBS72391.1"/>
    <property type="molecule type" value="Genomic_DNA"/>
</dbReference>
<proteinExistence type="predicted"/>
<accession>A0A1Y5P8G4</accession>
<gene>
    <name evidence="1" type="ORF">MHPYR_130130</name>
</gene>
<evidence type="ECO:0000313" key="1">
    <source>
        <dbReference type="EMBL" id="SBS72391.1"/>
    </source>
</evidence>
<name>A0A1Y5P8G4_9MYCO</name>